<dbReference type="Pfam" id="PF13579">
    <property type="entry name" value="Glyco_trans_4_4"/>
    <property type="match status" value="1"/>
</dbReference>
<dbReference type="AlphaFoldDB" id="A0A7X4GM36"/>
<evidence type="ECO:0000313" key="3">
    <source>
        <dbReference type="Proteomes" id="UP000465810"/>
    </source>
</evidence>
<dbReference type="Proteomes" id="UP000465810">
    <property type="component" value="Unassembled WGS sequence"/>
</dbReference>
<reference evidence="2 3" key="1">
    <citation type="submission" date="2019-12" db="EMBL/GenBank/DDBJ databases">
        <authorList>
            <person name="Feng G."/>
            <person name="Zhu H."/>
        </authorList>
    </citation>
    <scope>NUCLEOTIDE SEQUENCE [LARGE SCALE GENOMIC DNA]</scope>
    <source>
        <strain evidence="2 3">FGD1</strain>
    </source>
</reference>
<dbReference type="EMBL" id="WVTD01000034">
    <property type="protein sequence ID" value="MYM00233.1"/>
    <property type="molecule type" value="Genomic_DNA"/>
</dbReference>
<protein>
    <recommendedName>
        <fullName evidence="1">Glycosyltransferase subfamily 4-like N-terminal domain-containing protein</fullName>
    </recommendedName>
</protein>
<feature type="domain" description="Glycosyltransferase subfamily 4-like N-terminal" evidence="1">
    <location>
        <begin position="31"/>
        <end position="140"/>
    </location>
</feature>
<dbReference type="GO" id="GO:0016757">
    <property type="term" value="F:glycosyltransferase activity"/>
    <property type="evidence" value="ECO:0007669"/>
    <property type="project" value="UniProtKB-ARBA"/>
</dbReference>
<dbReference type="SUPFAM" id="SSF53756">
    <property type="entry name" value="UDP-Glycosyltransferase/glycogen phosphorylase"/>
    <property type="match status" value="1"/>
</dbReference>
<name>A0A7X4GM36_9SPHN</name>
<proteinExistence type="predicted"/>
<dbReference type="InterPro" id="IPR028098">
    <property type="entry name" value="Glyco_trans_4-like_N"/>
</dbReference>
<dbReference type="Gene3D" id="3.40.50.2000">
    <property type="entry name" value="Glycogen Phosphorylase B"/>
    <property type="match status" value="1"/>
</dbReference>
<organism evidence="2 3">
    <name type="scientific">Novosphingobium silvae</name>
    <dbReference type="NCBI Taxonomy" id="2692619"/>
    <lineage>
        <taxon>Bacteria</taxon>
        <taxon>Pseudomonadati</taxon>
        <taxon>Pseudomonadota</taxon>
        <taxon>Alphaproteobacteria</taxon>
        <taxon>Sphingomonadales</taxon>
        <taxon>Sphingomonadaceae</taxon>
        <taxon>Novosphingobium</taxon>
    </lineage>
</organism>
<gene>
    <name evidence="2" type="ORF">GR702_21010</name>
</gene>
<evidence type="ECO:0000313" key="2">
    <source>
        <dbReference type="EMBL" id="MYM00233.1"/>
    </source>
</evidence>
<evidence type="ECO:0000259" key="1">
    <source>
        <dbReference type="Pfam" id="PF13579"/>
    </source>
</evidence>
<dbReference type="Gene3D" id="3.40.50.11010">
    <property type="match status" value="1"/>
</dbReference>
<sequence>MGGFRRHSAAASAGAVGTAVDLGRTMDARLVHRARTVLRRLVSPDALAELCQNAPVIVARNLEMLVLAARVRSRNQRLIYECLDIHRMMLGTGKASQILRWLERRLLARTDLVIVSSPAFARDYFAERQGRRDRVLLIENKVPDERRHSRPSAPAGNARGVWRIGWFGMLRCRKTLEQLAALAAMSDGRIEVVVAGIPSPAEFPNFAAEAASIPGLRYLGPFRAEDLADLYAPVDFVWAIDYFEEGLNSNWLLPNRLYEGLAHGAVPIALQSVETGRWLQRNGVGLLITDPLRELPQRLAELGTAGYTSMREAIAALPESTLYQTPGERREIAAAIGGYHRA</sequence>
<comment type="caution">
    <text evidence="2">The sequence shown here is derived from an EMBL/GenBank/DDBJ whole genome shotgun (WGS) entry which is preliminary data.</text>
</comment>
<accession>A0A7X4GM36</accession>
<keyword evidence="3" id="KW-1185">Reference proteome</keyword>